<reference evidence="3 4" key="1">
    <citation type="submission" date="2016-10" db="EMBL/GenBank/DDBJ databases">
        <authorList>
            <person name="de Groot N.N."/>
        </authorList>
    </citation>
    <scope>NUCLEOTIDE SEQUENCE [LARGE SCALE GENOMIC DNA]</scope>
    <source>
        <strain evidence="3 4">DSM 21019</strain>
    </source>
</reference>
<dbReference type="PROSITE" id="PS50110">
    <property type="entry name" value="RESPONSE_REGULATORY"/>
    <property type="match status" value="1"/>
</dbReference>
<feature type="modified residue" description="4-aspartylphosphate" evidence="1">
    <location>
        <position position="73"/>
    </location>
</feature>
<dbReference type="CDD" id="cd17557">
    <property type="entry name" value="REC_Rcp-like"/>
    <property type="match status" value="1"/>
</dbReference>
<dbReference type="PANTHER" id="PTHR44520">
    <property type="entry name" value="RESPONSE REGULATOR RCP1-RELATED"/>
    <property type="match status" value="1"/>
</dbReference>
<dbReference type="PANTHER" id="PTHR44520:SF2">
    <property type="entry name" value="RESPONSE REGULATOR RCP1"/>
    <property type="match status" value="1"/>
</dbReference>
<dbReference type="GO" id="GO:0000160">
    <property type="term" value="P:phosphorelay signal transduction system"/>
    <property type="evidence" value="ECO:0007669"/>
    <property type="project" value="InterPro"/>
</dbReference>
<protein>
    <submittedName>
        <fullName evidence="3">Response regulator receiver domain-containing protein</fullName>
    </submittedName>
</protein>
<feature type="domain" description="Response regulatory" evidence="2">
    <location>
        <begin position="20"/>
        <end position="140"/>
    </location>
</feature>
<proteinExistence type="predicted"/>
<dbReference type="SMART" id="SM00448">
    <property type="entry name" value="REC"/>
    <property type="match status" value="1"/>
</dbReference>
<evidence type="ECO:0000256" key="1">
    <source>
        <dbReference type="PROSITE-ProRule" id="PRU00169"/>
    </source>
</evidence>
<dbReference type="InterPro" id="IPR052893">
    <property type="entry name" value="TCS_response_regulator"/>
</dbReference>
<dbReference type="Proteomes" id="UP000199534">
    <property type="component" value="Unassembled WGS sequence"/>
</dbReference>
<sequence>MIFGKYGSAFFVSYHVLPMNLLLIEDDAIETMKFQRVLKKIASPHKLMEAKNGEEALELLTSGNQLPDIILLDLNMPRMNGIEFLTKLKQHDQIKYLPTIILTTSENRHDLLECYKVGVAGYVIKPLKFEDYETKIKSVLEYWSNNELVKA</sequence>
<dbReference type="Gene3D" id="3.40.50.2300">
    <property type="match status" value="1"/>
</dbReference>
<name>A0A1I6FN45_9FLAO</name>
<organism evidence="3 4">
    <name type="scientific">Robiginitalea myxolifaciens</name>
    <dbReference type="NCBI Taxonomy" id="400055"/>
    <lineage>
        <taxon>Bacteria</taxon>
        <taxon>Pseudomonadati</taxon>
        <taxon>Bacteroidota</taxon>
        <taxon>Flavobacteriia</taxon>
        <taxon>Flavobacteriales</taxon>
        <taxon>Flavobacteriaceae</taxon>
        <taxon>Robiginitalea</taxon>
    </lineage>
</organism>
<evidence type="ECO:0000313" key="4">
    <source>
        <dbReference type="Proteomes" id="UP000199534"/>
    </source>
</evidence>
<dbReference type="STRING" id="400055.SAMN04490243_0190"/>
<dbReference type="EMBL" id="FOYQ01000001">
    <property type="protein sequence ID" value="SFR31366.1"/>
    <property type="molecule type" value="Genomic_DNA"/>
</dbReference>
<dbReference type="Pfam" id="PF00072">
    <property type="entry name" value="Response_reg"/>
    <property type="match status" value="1"/>
</dbReference>
<gene>
    <name evidence="3" type="ORF">SAMN04490243_0190</name>
</gene>
<accession>A0A1I6FN45</accession>
<dbReference type="InterPro" id="IPR011006">
    <property type="entry name" value="CheY-like_superfamily"/>
</dbReference>
<keyword evidence="1" id="KW-0597">Phosphoprotein</keyword>
<keyword evidence="4" id="KW-1185">Reference proteome</keyword>
<dbReference type="AlphaFoldDB" id="A0A1I6FN45"/>
<evidence type="ECO:0000259" key="2">
    <source>
        <dbReference type="PROSITE" id="PS50110"/>
    </source>
</evidence>
<dbReference type="SUPFAM" id="SSF52172">
    <property type="entry name" value="CheY-like"/>
    <property type="match status" value="1"/>
</dbReference>
<dbReference type="InterPro" id="IPR001789">
    <property type="entry name" value="Sig_transdc_resp-reg_receiver"/>
</dbReference>
<evidence type="ECO:0000313" key="3">
    <source>
        <dbReference type="EMBL" id="SFR31366.1"/>
    </source>
</evidence>